<organism evidence="2 3">
    <name type="scientific">Astyanax mexicanus</name>
    <name type="common">Blind cave fish</name>
    <name type="synonym">Astyanax fasciatus mexicanus</name>
    <dbReference type="NCBI Taxonomy" id="7994"/>
    <lineage>
        <taxon>Eukaryota</taxon>
        <taxon>Metazoa</taxon>
        <taxon>Chordata</taxon>
        <taxon>Craniata</taxon>
        <taxon>Vertebrata</taxon>
        <taxon>Euteleostomi</taxon>
        <taxon>Actinopterygii</taxon>
        <taxon>Neopterygii</taxon>
        <taxon>Teleostei</taxon>
        <taxon>Ostariophysi</taxon>
        <taxon>Characiformes</taxon>
        <taxon>Characoidei</taxon>
        <taxon>Acestrorhamphidae</taxon>
        <taxon>Acestrorhamphinae</taxon>
        <taxon>Astyanax</taxon>
    </lineage>
</organism>
<gene>
    <name evidence="2" type="ORF">AMEX_G20902</name>
</gene>
<evidence type="ECO:0000313" key="2">
    <source>
        <dbReference type="EMBL" id="KAG9266368.1"/>
    </source>
</evidence>
<proteinExistence type="predicted"/>
<accession>A0A8T2L355</accession>
<evidence type="ECO:0000313" key="3">
    <source>
        <dbReference type="Proteomes" id="UP000752171"/>
    </source>
</evidence>
<feature type="chain" id="PRO_5035912378" evidence="1">
    <location>
        <begin position="24"/>
        <end position="196"/>
    </location>
</feature>
<keyword evidence="1" id="KW-0732">Signal</keyword>
<feature type="signal peptide" evidence="1">
    <location>
        <begin position="1"/>
        <end position="23"/>
    </location>
</feature>
<evidence type="ECO:0000256" key="1">
    <source>
        <dbReference type="SAM" id="SignalP"/>
    </source>
</evidence>
<dbReference type="Proteomes" id="UP000752171">
    <property type="component" value="Unassembled WGS sequence"/>
</dbReference>
<sequence length="196" mass="22490">MAWVRWFWLQWGTLCPLLALLFAQDSLWDCSEKDSLVEVPVELDMPSECMLGCTALTYRRIMETQDRTTVRFKDSYSGEPEEYCWSTKIKCSVGQKLHRAIIVLPVDGPVENWEPFRLQISSTETIEEILHQHTGPSLLPSDCGLHFQITEQLVRSRAQLVLCVRIFPQDSGSVGTALRCPPFLVTTWKRWNQGEG</sequence>
<name>A0A8T2L355_ASTMX</name>
<comment type="caution">
    <text evidence="2">The sequence shown here is derived from an EMBL/GenBank/DDBJ whole genome shotgun (WGS) entry which is preliminary data.</text>
</comment>
<dbReference type="EMBL" id="JAICCE010000017">
    <property type="protein sequence ID" value="KAG9266368.1"/>
    <property type="molecule type" value="Genomic_DNA"/>
</dbReference>
<dbReference type="AlphaFoldDB" id="A0A8T2L355"/>
<reference evidence="2 3" key="1">
    <citation type="submission" date="2021-07" db="EMBL/GenBank/DDBJ databases">
        <authorList>
            <person name="Imarazene B."/>
            <person name="Zahm M."/>
            <person name="Klopp C."/>
            <person name="Cabau C."/>
            <person name="Beille S."/>
            <person name="Jouanno E."/>
            <person name="Castinel A."/>
            <person name="Lluch J."/>
            <person name="Gil L."/>
            <person name="Kuchtly C."/>
            <person name="Lopez Roques C."/>
            <person name="Donnadieu C."/>
            <person name="Parrinello H."/>
            <person name="Journot L."/>
            <person name="Du K."/>
            <person name="Schartl M."/>
            <person name="Retaux S."/>
            <person name="Guiguen Y."/>
        </authorList>
    </citation>
    <scope>NUCLEOTIDE SEQUENCE [LARGE SCALE GENOMIC DNA]</scope>
    <source>
        <strain evidence="2">Pach_M1</strain>
        <tissue evidence="2">Testis</tissue>
    </source>
</reference>
<protein>
    <submittedName>
        <fullName evidence="2">Uncharacterized protein</fullName>
    </submittedName>
</protein>